<sequence length="14" mass="1669">MCSYVCVICKKNFM</sequence>
<name>A0A0A8ZWE3_ARUDO</name>
<reference evidence="1" key="1">
    <citation type="submission" date="2014-09" db="EMBL/GenBank/DDBJ databases">
        <authorList>
            <person name="Magalhaes I.L.F."/>
            <person name="Oliveira U."/>
            <person name="Santos F.R."/>
            <person name="Vidigal T.H.D.A."/>
            <person name="Brescovit A.D."/>
            <person name="Santos A.J."/>
        </authorList>
    </citation>
    <scope>NUCLEOTIDE SEQUENCE</scope>
    <source>
        <tissue evidence="1">Shoot tissue taken approximately 20 cm above the soil surface</tissue>
    </source>
</reference>
<protein>
    <submittedName>
        <fullName evidence="1">Uncharacterized protein</fullName>
    </submittedName>
</protein>
<reference evidence="1" key="2">
    <citation type="journal article" date="2015" name="Data Brief">
        <title>Shoot transcriptome of the giant reed, Arundo donax.</title>
        <authorList>
            <person name="Barrero R.A."/>
            <person name="Guerrero F.D."/>
            <person name="Moolhuijzen P."/>
            <person name="Goolsby J.A."/>
            <person name="Tidwell J."/>
            <person name="Bellgard S.E."/>
            <person name="Bellgard M.I."/>
        </authorList>
    </citation>
    <scope>NUCLEOTIDE SEQUENCE</scope>
    <source>
        <tissue evidence="1">Shoot tissue taken approximately 20 cm above the soil surface</tissue>
    </source>
</reference>
<organism evidence="1">
    <name type="scientific">Arundo donax</name>
    <name type="common">Giant reed</name>
    <name type="synonym">Donax arundinaceus</name>
    <dbReference type="NCBI Taxonomy" id="35708"/>
    <lineage>
        <taxon>Eukaryota</taxon>
        <taxon>Viridiplantae</taxon>
        <taxon>Streptophyta</taxon>
        <taxon>Embryophyta</taxon>
        <taxon>Tracheophyta</taxon>
        <taxon>Spermatophyta</taxon>
        <taxon>Magnoliopsida</taxon>
        <taxon>Liliopsida</taxon>
        <taxon>Poales</taxon>
        <taxon>Poaceae</taxon>
        <taxon>PACMAD clade</taxon>
        <taxon>Arundinoideae</taxon>
        <taxon>Arundineae</taxon>
        <taxon>Arundo</taxon>
    </lineage>
</organism>
<evidence type="ECO:0000313" key="1">
    <source>
        <dbReference type="EMBL" id="JAD39087.1"/>
    </source>
</evidence>
<dbReference type="EMBL" id="GBRH01258808">
    <property type="protein sequence ID" value="JAD39087.1"/>
    <property type="molecule type" value="Transcribed_RNA"/>
</dbReference>
<proteinExistence type="predicted"/>
<accession>A0A0A8ZWE3</accession>